<protein>
    <recommendedName>
        <fullName evidence="3">Vacuolar protein-sorting-associated protein 25</fullName>
    </recommendedName>
    <alternativeName>
        <fullName evidence="7">ESCRT-II complex subunit VPS25</fullName>
    </alternativeName>
</protein>
<evidence type="ECO:0000256" key="3">
    <source>
        <dbReference type="ARBA" id="ARBA00017934"/>
    </source>
</evidence>
<gene>
    <name evidence="8" type="ORF">BT93_L5736</name>
</gene>
<dbReference type="FunFam" id="1.10.10.570:FF:000003">
    <property type="entry name" value="Vacuolar protein-sorting-associated protein 25"/>
    <property type="match status" value="1"/>
</dbReference>
<comment type="subcellular location">
    <subcellularLocation>
        <location evidence="1">Cytoplasm</location>
    </subcellularLocation>
</comment>
<evidence type="ECO:0000313" key="9">
    <source>
        <dbReference type="Proteomes" id="UP000806378"/>
    </source>
</evidence>
<dbReference type="Proteomes" id="UP000806378">
    <property type="component" value="Unassembled WGS sequence"/>
</dbReference>
<dbReference type="Gene3D" id="1.10.10.10">
    <property type="entry name" value="Winged helix-like DNA-binding domain superfamily/Winged helix DNA-binding domain"/>
    <property type="match status" value="1"/>
</dbReference>
<proteinExistence type="inferred from homology"/>
<keyword evidence="9" id="KW-1185">Reference proteome</keyword>
<dbReference type="InterPro" id="IPR014041">
    <property type="entry name" value="ESCRT-II_cplx_Vps25-sub_N"/>
</dbReference>
<sequence length="194" mass="22471">MASTYSGTTTLVNKEPDSFHFPSIYQDYPPFFTLQTTLSTRTSQLKKWSRLIQRYCKFHRLFRLVISEHLDSPLFNNRRLNKRLQYADIVTVLDWMAGMEGGGRTEWLTKAKEGVFVYWRKPEEWANLIRTWVEDTGQKGSVLTLYELVEGETTEKEEFYGMDLDVLKKGLAALAKQGRAQVFGSEGSEGVKFF</sequence>
<keyword evidence="6" id="KW-0653">Protein transport</keyword>
<evidence type="ECO:0000313" key="8">
    <source>
        <dbReference type="EMBL" id="KAF7845977.1"/>
    </source>
</evidence>
<dbReference type="FunFam" id="1.10.10.10:FF:000141">
    <property type="entry name" value="vacuolar protein-sorting-associated protein 25"/>
    <property type="match status" value="1"/>
</dbReference>
<name>A0A8T0CF22_CORYI</name>
<dbReference type="Gene3D" id="1.10.10.570">
    <property type="entry name" value="Winged helix' DNA-binding domain. Chain C. Domain 1"/>
    <property type="match status" value="1"/>
</dbReference>
<dbReference type="GO" id="GO:0042803">
    <property type="term" value="F:protein homodimerization activity"/>
    <property type="evidence" value="ECO:0007669"/>
    <property type="project" value="TreeGrafter"/>
</dbReference>
<evidence type="ECO:0000256" key="7">
    <source>
        <dbReference type="ARBA" id="ARBA00030094"/>
    </source>
</evidence>
<dbReference type="Gramene" id="rna-gnl|WGS:JABURB|Cocit.L5736.1">
    <property type="protein sequence ID" value="cds-KAF7845977.1"/>
    <property type="gene ID" value="gene-BT93_L5736"/>
</dbReference>
<evidence type="ECO:0000256" key="4">
    <source>
        <dbReference type="ARBA" id="ARBA00022448"/>
    </source>
</evidence>
<dbReference type="GO" id="GO:0000814">
    <property type="term" value="C:ESCRT II complex"/>
    <property type="evidence" value="ECO:0007669"/>
    <property type="project" value="InterPro"/>
</dbReference>
<dbReference type="GO" id="GO:0016236">
    <property type="term" value="P:macroautophagy"/>
    <property type="evidence" value="ECO:0007669"/>
    <property type="project" value="UniProtKB-ARBA"/>
</dbReference>
<dbReference type="Pfam" id="PF05871">
    <property type="entry name" value="ESCRT-II"/>
    <property type="match status" value="1"/>
</dbReference>
<keyword evidence="5" id="KW-0963">Cytoplasm</keyword>
<dbReference type="GO" id="GO:0043328">
    <property type="term" value="P:protein transport to vacuole involved in ubiquitin-dependent protein catabolic process via the multivesicular body sorting pathway"/>
    <property type="evidence" value="ECO:0007669"/>
    <property type="project" value="TreeGrafter"/>
</dbReference>
<keyword evidence="4" id="KW-0813">Transport</keyword>
<evidence type="ECO:0000256" key="6">
    <source>
        <dbReference type="ARBA" id="ARBA00022927"/>
    </source>
</evidence>
<comment type="caution">
    <text evidence="8">The sequence shown here is derived from an EMBL/GenBank/DDBJ whole genome shotgun (WGS) entry which is preliminary data.</text>
</comment>
<dbReference type="OrthoDB" id="1745410at2759"/>
<dbReference type="EMBL" id="MU096875">
    <property type="protein sequence ID" value="KAF7845977.1"/>
    <property type="molecule type" value="Genomic_DNA"/>
</dbReference>
<evidence type="ECO:0000256" key="2">
    <source>
        <dbReference type="ARBA" id="ARBA00009674"/>
    </source>
</evidence>
<evidence type="ECO:0000256" key="5">
    <source>
        <dbReference type="ARBA" id="ARBA00022490"/>
    </source>
</evidence>
<accession>A0A8T0CF22</accession>
<dbReference type="InterPro" id="IPR008570">
    <property type="entry name" value="ESCRT-II_cplx_Vps25-sub"/>
</dbReference>
<organism evidence="8 9">
    <name type="scientific">Corymbia citriodora subsp. variegata</name>
    <dbReference type="NCBI Taxonomy" id="360336"/>
    <lineage>
        <taxon>Eukaryota</taxon>
        <taxon>Viridiplantae</taxon>
        <taxon>Streptophyta</taxon>
        <taxon>Embryophyta</taxon>
        <taxon>Tracheophyta</taxon>
        <taxon>Spermatophyta</taxon>
        <taxon>Magnoliopsida</taxon>
        <taxon>eudicotyledons</taxon>
        <taxon>Gunneridae</taxon>
        <taxon>Pentapetalae</taxon>
        <taxon>rosids</taxon>
        <taxon>malvids</taxon>
        <taxon>Myrtales</taxon>
        <taxon>Myrtaceae</taxon>
        <taxon>Myrtoideae</taxon>
        <taxon>Eucalypteae</taxon>
        <taxon>Corymbia</taxon>
    </lineage>
</organism>
<dbReference type="GO" id="GO:0005198">
    <property type="term" value="F:structural molecule activity"/>
    <property type="evidence" value="ECO:0007669"/>
    <property type="project" value="TreeGrafter"/>
</dbReference>
<dbReference type="SUPFAM" id="SSF46785">
    <property type="entry name" value="Winged helix' DNA-binding domain"/>
    <property type="match status" value="2"/>
</dbReference>
<dbReference type="PANTHER" id="PTHR13149">
    <property type="entry name" value="VACUOLAR PROTEIN SORTING-ASSOCIATED PROTEIN VPS25"/>
    <property type="match status" value="1"/>
</dbReference>
<comment type="similarity">
    <text evidence="2">Belongs to the VPS25 family.</text>
</comment>
<dbReference type="PANTHER" id="PTHR13149:SF0">
    <property type="entry name" value="VACUOLAR PROTEIN-SORTING-ASSOCIATED PROTEIN 25"/>
    <property type="match status" value="1"/>
</dbReference>
<evidence type="ECO:0000256" key="1">
    <source>
        <dbReference type="ARBA" id="ARBA00004496"/>
    </source>
</evidence>
<reference evidence="8" key="1">
    <citation type="submission" date="2020-05" db="EMBL/GenBank/DDBJ databases">
        <title>WGS assembly of Corymbia citriodora subspecies variegata.</title>
        <authorList>
            <person name="Barry K."/>
            <person name="Hundley H."/>
            <person name="Shu S."/>
            <person name="Jenkins J."/>
            <person name="Grimwood J."/>
            <person name="Baten A."/>
        </authorList>
    </citation>
    <scope>NUCLEOTIDE SEQUENCE</scope>
    <source>
        <strain evidence="8">CV2-018</strain>
    </source>
</reference>
<dbReference type="InterPro" id="IPR036388">
    <property type="entry name" value="WH-like_DNA-bd_sf"/>
</dbReference>
<dbReference type="AlphaFoldDB" id="A0A8T0CF22"/>
<dbReference type="InterPro" id="IPR036390">
    <property type="entry name" value="WH_DNA-bd_sf"/>
</dbReference>